<keyword evidence="6" id="KW-0413">Isomerase</keyword>
<dbReference type="InterPro" id="IPR036900">
    <property type="entry name" value="A-D-PHexomutase_C_sf"/>
</dbReference>
<gene>
    <name evidence="11" type="ORF">AB0H72_36435</name>
</gene>
<proteinExistence type="inferred from homology"/>
<evidence type="ECO:0000256" key="1">
    <source>
        <dbReference type="ARBA" id="ARBA00001946"/>
    </source>
</evidence>
<protein>
    <submittedName>
        <fullName evidence="11">Phosphomannomutase/phosphoglucomutase</fullName>
    </submittedName>
</protein>
<evidence type="ECO:0000256" key="3">
    <source>
        <dbReference type="ARBA" id="ARBA00022553"/>
    </source>
</evidence>
<dbReference type="SUPFAM" id="SSF53738">
    <property type="entry name" value="Phosphoglucomutase, first 3 domains"/>
    <property type="match status" value="3"/>
</dbReference>
<keyword evidence="12" id="KW-1185">Reference proteome</keyword>
<dbReference type="CDD" id="cd03089">
    <property type="entry name" value="PMM_PGM"/>
    <property type="match status" value="1"/>
</dbReference>
<feature type="domain" description="Alpha-D-phosphohexomutase C-terminal" evidence="7">
    <location>
        <begin position="380"/>
        <end position="453"/>
    </location>
</feature>
<reference evidence="11 12" key="1">
    <citation type="submission" date="2024-06" db="EMBL/GenBank/DDBJ databases">
        <title>The Natural Products Discovery Center: Release of the First 8490 Sequenced Strains for Exploring Actinobacteria Biosynthetic Diversity.</title>
        <authorList>
            <person name="Kalkreuter E."/>
            <person name="Kautsar S.A."/>
            <person name="Yang D."/>
            <person name="Bader C.D."/>
            <person name="Teijaro C.N."/>
            <person name="Fluegel L."/>
            <person name="Davis C.M."/>
            <person name="Simpson J.R."/>
            <person name="Lauterbach L."/>
            <person name="Steele A.D."/>
            <person name="Gui C."/>
            <person name="Meng S."/>
            <person name="Li G."/>
            <person name="Viehrig K."/>
            <person name="Ye F."/>
            <person name="Su P."/>
            <person name="Kiefer A.F."/>
            <person name="Nichols A."/>
            <person name="Cepeda A.J."/>
            <person name="Yan W."/>
            <person name="Fan B."/>
            <person name="Jiang Y."/>
            <person name="Adhikari A."/>
            <person name="Zheng C.-J."/>
            <person name="Schuster L."/>
            <person name="Cowan T.M."/>
            <person name="Smanski M.J."/>
            <person name="Chevrette M.G."/>
            <person name="De Carvalho L.P.S."/>
            <person name="Shen B."/>
        </authorList>
    </citation>
    <scope>NUCLEOTIDE SEQUENCE [LARGE SCALE GENOMIC DNA]</scope>
    <source>
        <strain evidence="11 12">NPDC050671</strain>
    </source>
</reference>
<dbReference type="InterPro" id="IPR016055">
    <property type="entry name" value="A-D-PHexomutase_a/b/a-I/II/III"/>
</dbReference>
<dbReference type="Pfam" id="PF02878">
    <property type="entry name" value="PGM_PMM_I"/>
    <property type="match status" value="1"/>
</dbReference>
<organism evidence="11 12">
    <name type="scientific">Nocardia fusca</name>
    <dbReference type="NCBI Taxonomy" id="941183"/>
    <lineage>
        <taxon>Bacteria</taxon>
        <taxon>Bacillati</taxon>
        <taxon>Actinomycetota</taxon>
        <taxon>Actinomycetes</taxon>
        <taxon>Mycobacteriales</taxon>
        <taxon>Nocardiaceae</taxon>
        <taxon>Nocardia</taxon>
    </lineage>
</organism>
<evidence type="ECO:0000313" key="12">
    <source>
        <dbReference type="Proteomes" id="UP001551658"/>
    </source>
</evidence>
<evidence type="ECO:0000313" key="11">
    <source>
        <dbReference type="EMBL" id="MEV0368182.1"/>
    </source>
</evidence>
<evidence type="ECO:0000256" key="6">
    <source>
        <dbReference type="ARBA" id="ARBA00023235"/>
    </source>
</evidence>
<evidence type="ECO:0000259" key="8">
    <source>
        <dbReference type="Pfam" id="PF02878"/>
    </source>
</evidence>
<dbReference type="SUPFAM" id="SSF55957">
    <property type="entry name" value="Phosphoglucomutase, C-terminal domain"/>
    <property type="match status" value="1"/>
</dbReference>
<dbReference type="Proteomes" id="UP001551658">
    <property type="component" value="Unassembled WGS sequence"/>
</dbReference>
<dbReference type="Gene3D" id="3.40.120.10">
    <property type="entry name" value="Alpha-D-Glucose-1,6-Bisphosphate, subunit A, domain 3"/>
    <property type="match status" value="3"/>
</dbReference>
<sequence>MTVARPAESVNAVIKAYDIRGVVSDQLDADFVRDTGAAFARLMRGEQARRIVVGHDMRASSPELVAAFAEGVLAQGLDVVHIGLASTDELYFASGRLDCPGAMFTASHNPARYNGIKLCRPRALPVGQDTGLAGIAQELVSGVPGYDGEPGTATEVDLLDDYAAFLRDLVDLGGIRPLTVAVDAGNGMGGHTVPAVLGALPQVTVVPLYFELDGSFPNHEANPLDPKNLVDLQALVRDSGADIGLAFDGDADRCFVVDEQGAPVSPSAITALVAERELAKEPGATIIHNLITSRSVPELVTELGGNPVRSRVGHSFIKQLMASSGAVFGGEHSAHYYFRDFWGADSGMLAALHVLAALGEDKRPVSELMSSYTAYAASGEINSTVDDAAARTDAVLDVFGGRAVSVDRLDGVTVQLPDHAWFNLRASNTEPLLRLNVEARSQEEVDALVTEILRIVRA</sequence>
<dbReference type="Pfam" id="PF00408">
    <property type="entry name" value="PGM_PMM_IV"/>
    <property type="match status" value="1"/>
</dbReference>
<feature type="domain" description="Alpha-D-phosphohexomutase alpha/beta/alpha" evidence="9">
    <location>
        <begin position="161"/>
        <end position="261"/>
    </location>
</feature>
<dbReference type="PANTHER" id="PTHR43771">
    <property type="entry name" value="PHOSPHOMANNOMUTASE"/>
    <property type="match status" value="1"/>
</dbReference>
<feature type="domain" description="Alpha-D-phosphohexomutase alpha/beta/alpha" evidence="10">
    <location>
        <begin position="267"/>
        <end position="374"/>
    </location>
</feature>
<evidence type="ECO:0000259" key="7">
    <source>
        <dbReference type="Pfam" id="PF00408"/>
    </source>
</evidence>
<dbReference type="NCBIfam" id="NF007088">
    <property type="entry name" value="PRK09542.1"/>
    <property type="match status" value="1"/>
</dbReference>
<evidence type="ECO:0000256" key="4">
    <source>
        <dbReference type="ARBA" id="ARBA00022723"/>
    </source>
</evidence>
<dbReference type="PANTHER" id="PTHR43771:SF1">
    <property type="entry name" value="PHOSPHOMANNOMUTASE"/>
    <property type="match status" value="1"/>
</dbReference>
<dbReference type="EMBL" id="JBFAIH010000066">
    <property type="protein sequence ID" value="MEV0368182.1"/>
    <property type="molecule type" value="Genomic_DNA"/>
</dbReference>
<evidence type="ECO:0000256" key="5">
    <source>
        <dbReference type="ARBA" id="ARBA00022842"/>
    </source>
</evidence>
<dbReference type="RefSeq" id="WP_357988818.1">
    <property type="nucleotide sequence ID" value="NZ_JBFAIH010000066.1"/>
</dbReference>
<keyword evidence="3" id="KW-0597">Phosphoprotein</keyword>
<dbReference type="InterPro" id="IPR005841">
    <property type="entry name" value="Alpha-D-phosphohexomutase_SF"/>
</dbReference>
<dbReference type="PRINTS" id="PR00509">
    <property type="entry name" value="PGMPMM"/>
</dbReference>
<feature type="domain" description="Alpha-D-phosphohexomutase alpha/beta/alpha" evidence="8">
    <location>
        <begin position="14"/>
        <end position="130"/>
    </location>
</feature>
<comment type="cofactor">
    <cofactor evidence="1">
        <name>Mg(2+)</name>
        <dbReference type="ChEBI" id="CHEBI:18420"/>
    </cofactor>
</comment>
<name>A0ABV3FKI0_9NOCA</name>
<comment type="similarity">
    <text evidence="2">Belongs to the phosphohexose mutase family.</text>
</comment>
<dbReference type="Pfam" id="PF02880">
    <property type="entry name" value="PGM_PMM_III"/>
    <property type="match status" value="1"/>
</dbReference>
<dbReference type="InterPro" id="IPR005844">
    <property type="entry name" value="A-D-PHexomutase_a/b/a-I"/>
</dbReference>
<dbReference type="Pfam" id="PF02879">
    <property type="entry name" value="PGM_PMM_II"/>
    <property type="match status" value="1"/>
</dbReference>
<evidence type="ECO:0000256" key="2">
    <source>
        <dbReference type="ARBA" id="ARBA00010231"/>
    </source>
</evidence>
<keyword evidence="5" id="KW-0460">Magnesium</keyword>
<keyword evidence="4" id="KW-0479">Metal-binding</keyword>
<evidence type="ECO:0000259" key="10">
    <source>
        <dbReference type="Pfam" id="PF02880"/>
    </source>
</evidence>
<dbReference type="Gene3D" id="3.30.310.50">
    <property type="entry name" value="Alpha-D-phosphohexomutase, C-terminal domain"/>
    <property type="match status" value="1"/>
</dbReference>
<dbReference type="InterPro" id="IPR005843">
    <property type="entry name" value="A-D-PHexomutase_C"/>
</dbReference>
<comment type="caution">
    <text evidence="11">The sequence shown here is derived from an EMBL/GenBank/DDBJ whole genome shotgun (WGS) entry which is preliminary data.</text>
</comment>
<dbReference type="InterPro" id="IPR005846">
    <property type="entry name" value="A-D-PHexomutase_a/b/a-III"/>
</dbReference>
<evidence type="ECO:0000259" key="9">
    <source>
        <dbReference type="Pfam" id="PF02879"/>
    </source>
</evidence>
<accession>A0ABV3FKI0</accession>
<dbReference type="InterPro" id="IPR005845">
    <property type="entry name" value="A-D-PHexomutase_a/b/a-II"/>
</dbReference>